<reference evidence="1" key="1">
    <citation type="submission" date="2025-08" db="UniProtKB">
        <authorList>
            <consortium name="Ensembl"/>
        </authorList>
    </citation>
    <scope>IDENTIFICATION</scope>
</reference>
<name>A0A3Q3JAE4_MONAL</name>
<protein>
    <submittedName>
        <fullName evidence="1">Uncharacterized protein</fullName>
    </submittedName>
</protein>
<accession>A0A3Q3JAE4</accession>
<sequence length="68" mass="7438">CIGAASSFKSQVEKLRCIPLDQSRSEFQCPQPSPLLIISTIDCVTLRSSTPGSHYYSTVHLLSLVLTL</sequence>
<keyword evidence="2" id="KW-1185">Reference proteome</keyword>
<evidence type="ECO:0000313" key="2">
    <source>
        <dbReference type="Proteomes" id="UP000261600"/>
    </source>
</evidence>
<dbReference type="AlphaFoldDB" id="A0A3Q3JAE4"/>
<evidence type="ECO:0000313" key="1">
    <source>
        <dbReference type="Ensembl" id="ENSMALP00000010527.1"/>
    </source>
</evidence>
<organism evidence="1 2">
    <name type="scientific">Monopterus albus</name>
    <name type="common">Swamp eel</name>
    <dbReference type="NCBI Taxonomy" id="43700"/>
    <lineage>
        <taxon>Eukaryota</taxon>
        <taxon>Metazoa</taxon>
        <taxon>Chordata</taxon>
        <taxon>Craniata</taxon>
        <taxon>Vertebrata</taxon>
        <taxon>Euteleostomi</taxon>
        <taxon>Actinopterygii</taxon>
        <taxon>Neopterygii</taxon>
        <taxon>Teleostei</taxon>
        <taxon>Neoteleostei</taxon>
        <taxon>Acanthomorphata</taxon>
        <taxon>Anabantaria</taxon>
        <taxon>Synbranchiformes</taxon>
        <taxon>Synbranchidae</taxon>
        <taxon>Monopterus</taxon>
    </lineage>
</organism>
<dbReference type="Proteomes" id="UP000261600">
    <property type="component" value="Unplaced"/>
</dbReference>
<proteinExistence type="predicted"/>
<reference evidence="1" key="2">
    <citation type="submission" date="2025-09" db="UniProtKB">
        <authorList>
            <consortium name="Ensembl"/>
        </authorList>
    </citation>
    <scope>IDENTIFICATION</scope>
</reference>
<dbReference type="Ensembl" id="ENSMALT00000010751.1">
    <property type="protein sequence ID" value="ENSMALP00000010527.1"/>
    <property type="gene ID" value="ENSMALG00000007501.1"/>
</dbReference>